<evidence type="ECO:0000313" key="9">
    <source>
        <dbReference type="Proteomes" id="UP000070456"/>
    </source>
</evidence>
<dbReference type="Pfam" id="PF02588">
    <property type="entry name" value="YitT_membrane"/>
    <property type="match status" value="1"/>
</dbReference>
<evidence type="ECO:0000256" key="4">
    <source>
        <dbReference type="ARBA" id="ARBA00022989"/>
    </source>
</evidence>
<dbReference type="EMBL" id="LOEE01000054">
    <property type="protein sequence ID" value="KXG74445.1"/>
    <property type="molecule type" value="Genomic_DNA"/>
</dbReference>
<evidence type="ECO:0000313" key="8">
    <source>
        <dbReference type="EMBL" id="KXG74445.1"/>
    </source>
</evidence>
<organism evidence="8 9">
    <name type="scientific">Thermotalea metallivorans</name>
    <dbReference type="NCBI Taxonomy" id="520762"/>
    <lineage>
        <taxon>Bacteria</taxon>
        <taxon>Bacillati</taxon>
        <taxon>Bacillota</taxon>
        <taxon>Clostridia</taxon>
        <taxon>Peptostreptococcales</taxon>
        <taxon>Thermotaleaceae</taxon>
        <taxon>Thermotalea</taxon>
    </lineage>
</organism>
<dbReference type="Proteomes" id="UP000070456">
    <property type="component" value="Unassembled WGS sequence"/>
</dbReference>
<dbReference type="PANTHER" id="PTHR33545:SF9">
    <property type="entry name" value="UPF0750 MEMBRANE PROTEIN YITE"/>
    <property type="match status" value="1"/>
</dbReference>
<reference evidence="8 9" key="1">
    <citation type="submission" date="2015-12" db="EMBL/GenBank/DDBJ databases">
        <title>Draft genome sequence of the thermoanaerobe Thermotalea metallivorans, an isolate from the runoff channel of the Great Artesian Basin, Australia.</title>
        <authorList>
            <person name="Patel B.K."/>
        </authorList>
    </citation>
    <scope>NUCLEOTIDE SEQUENCE [LARGE SCALE GENOMIC DNA]</scope>
    <source>
        <strain evidence="8 9">B2-1</strain>
    </source>
</reference>
<keyword evidence="5 6" id="KW-0472">Membrane</keyword>
<feature type="transmembrane region" description="Helical" evidence="6">
    <location>
        <begin position="88"/>
        <end position="110"/>
    </location>
</feature>
<keyword evidence="3 6" id="KW-0812">Transmembrane</keyword>
<dbReference type="Pfam" id="PF10035">
    <property type="entry name" value="DUF2179"/>
    <property type="match status" value="1"/>
</dbReference>
<keyword evidence="2" id="KW-1003">Cell membrane</keyword>
<dbReference type="PIRSF" id="PIRSF006483">
    <property type="entry name" value="Membrane_protein_YitT"/>
    <property type="match status" value="1"/>
</dbReference>
<gene>
    <name evidence="8" type="ORF">AN619_23430</name>
</gene>
<evidence type="ECO:0000256" key="5">
    <source>
        <dbReference type="ARBA" id="ARBA00023136"/>
    </source>
</evidence>
<feature type="transmembrane region" description="Helical" evidence="6">
    <location>
        <begin position="131"/>
        <end position="149"/>
    </location>
</feature>
<dbReference type="Gene3D" id="3.30.70.120">
    <property type="match status" value="1"/>
</dbReference>
<accession>A0A140L1M0</accession>
<sequence length="263" mass="28114">MALGLVFFLEPNTIAPGGVTGLAIVVEKISGIPMDVTNLVINIPLFALGLVTLGKRFGLKTAYGTVALSAFIRVLIMGKNMIVVHDLLLASLYGGVLMGIGIGLVFKAGGTTGGTDLAGAILNKYIPNISIAKLMMAIDLLIVAAAGIVERKLETSLYSTIALYILVKIADFIVEDLNYAKAFFIISDHPQEIGREILNTLGRGVTVLKASGMYTGLDREVLLCIVDRSQVSKLKHMVHGIDKNAFVMVTTVHEVLGEGFRKQ</sequence>
<feature type="domain" description="DUF2179" evidence="7">
    <location>
        <begin position="203"/>
        <end position="257"/>
    </location>
</feature>
<dbReference type="InterPro" id="IPR051461">
    <property type="entry name" value="UPF0750_membrane"/>
</dbReference>
<evidence type="ECO:0000256" key="1">
    <source>
        <dbReference type="ARBA" id="ARBA00004651"/>
    </source>
</evidence>
<dbReference type="GO" id="GO:0005886">
    <property type="term" value="C:plasma membrane"/>
    <property type="evidence" value="ECO:0007669"/>
    <property type="project" value="UniProtKB-SubCell"/>
</dbReference>
<keyword evidence="9" id="KW-1185">Reference proteome</keyword>
<evidence type="ECO:0000256" key="3">
    <source>
        <dbReference type="ARBA" id="ARBA00022692"/>
    </source>
</evidence>
<dbReference type="InterPro" id="IPR015867">
    <property type="entry name" value="N-reg_PII/ATP_PRibTrfase_C"/>
</dbReference>
<dbReference type="STRING" id="520762.AN619_23430"/>
<comment type="subcellular location">
    <subcellularLocation>
        <location evidence="1">Cell membrane</location>
        <topology evidence="1">Multi-pass membrane protein</topology>
    </subcellularLocation>
</comment>
<dbReference type="PANTHER" id="PTHR33545">
    <property type="entry name" value="UPF0750 MEMBRANE PROTEIN YITT-RELATED"/>
    <property type="match status" value="1"/>
</dbReference>
<dbReference type="AlphaFoldDB" id="A0A140L1M0"/>
<name>A0A140L1M0_9FIRM</name>
<protein>
    <recommendedName>
        <fullName evidence="7">DUF2179 domain-containing protein</fullName>
    </recommendedName>
</protein>
<dbReference type="InterPro" id="IPR019264">
    <property type="entry name" value="DUF2179"/>
</dbReference>
<evidence type="ECO:0000256" key="6">
    <source>
        <dbReference type="SAM" id="Phobius"/>
    </source>
</evidence>
<feature type="transmembrane region" description="Helical" evidence="6">
    <location>
        <begin position="155"/>
        <end position="174"/>
    </location>
</feature>
<keyword evidence="4 6" id="KW-1133">Transmembrane helix</keyword>
<dbReference type="CDD" id="cd16380">
    <property type="entry name" value="YitT_C"/>
    <property type="match status" value="1"/>
</dbReference>
<dbReference type="InterPro" id="IPR003740">
    <property type="entry name" value="YitT"/>
</dbReference>
<feature type="transmembrane region" description="Helical" evidence="6">
    <location>
        <begin position="37"/>
        <end position="54"/>
    </location>
</feature>
<evidence type="ECO:0000256" key="2">
    <source>
        <dbReference type="ARBA" id="ARBA00022475"/>
    </source>
</evidence>
<comment type="caution">
    <text evidence="8">The sequence shown here is derived from an EMBL/GenBank/DDBJ whole genome shotgun (WGS) entry which is preliminary data.</text>
</comment>
<evidence type="ECO:0000259" key="7">
    <source>
        <dbReference type="Pfam" id="PF10035"/>
    </source>
</evidence>
<proteinExistence type="predicted"/>